<feature type="domain" description="ATPase F1/V1/A1 complex alpha/beta subunit nucleotide-binding" evidence="7">
    <location>
        <begin position="134"/>
        <end position="353"/>
    </location>
</feature>
<protein>
    <recommendedName>
        <fullName evidence="5">V-type ATP synthase beta chain</fullName>
    </recommendedName>
    <alternativeName>
        <fullName evidence="5">V-ATPase subunit B</fullName>
    </alternativeName>
</protein>
<evidence type="ECO:0000259" key="8">
    <source>
        <dbReference type="Pfam" id="PF02874"/>
    </source>
</evidence>
<dbReference type="PIRSF" id="PIRSF039114">
    <property type="entry name" value="V-ATPsynth_beta/V-ATPase_B"/>
    <property type="match status" value="1"/>
</dbReference>
<dbReference type="GO" id="GO:0046933">
    <property type="term" value="F:proton-transporting ATP synthase activity, rotational mechanism"/>
    <property type="evidence" value="ECO:0007669"/>
    <property type="project" value="UniProtKB-UniRule"/>
</dbReference>
<evidence type="ECO:0000256" key="4">
    <source>
        <dbReference type="ARBA" id="ARBA00059599"/>
    </source>
</evidence>
<dbReference type="Gene3D" id="3.40.50.12240">
    <property type="match status" value="1"/>
</dbReference>
<dbReference type="AlphaFoldDB" id="A0AAX3BDB2"/>
<dbReference type="CDD" id="cd01135">
    <property type="entry name" value="V_A-ATPase_B"/>
    <property type="match status" value="1"/>
</dbReference>
<evidence type="ECO:0000256" key="2">
    <source>
        <dbReference type="ARBA" id="ARBA00022448"/>
    </source>
</evidence>
<reference evidence="10" key="2">
    <citation type="submission" date="2022-06" db="EMBL/GenBank/DDBJ databases">
        <title>Thermospira aquatica gen. nov., sp. nov.</title>
        <authorList>
            <person name="Ben Ali Gam Z."/>
            <person name="Labat M."/>
        </authorList>
    </citation>
    <scope>NUCLEOTIDE SEQUENCE</scope>
    <source>
        <strain evidence="10">F1F22</strain>
    </source>
</reference>
<dbReference type="NCBIfam" id="NF003235">
    <property type="entry name" value="PRK04196.1"/>
    <property type="match status" value="1"/>
</dbReference>
<keyword evidence="5" id="KW-0066">ATP synthesis</keyword>
<dbReference type="PANTHER" id="PTHR43389">
    <property type="entry name" value="V-TYPE PROTON ATPASE SUBUNIT B"/>
    <property type="match status" value="1"/>
</dbReference>
<comment type="similarity">
    <text evidence="1 5">Belongs to the ATPase alpha/beta chains family.</text>
</comment>
<keyword evidence="2 5" id="KW-0813">Transport</keyword>
<dbReference type="CDD" id="cd18112">
    <property type="entry name" value="ATP-synt_V_A-type_beta_C"/>
    <property type="match status" value="1"/>
</dbReference>
<keyword evidence="11" id="KW-1185">Reference proteome</keyword>
<dbReference type="InterPro" id="IPR000194">
    <property type="entry name" value="ATPase_F1/V1/A1_a/bsu_nucl-bd"/>
</dbReference>
<dbReference type="Pfam" id="PF22919">
    <property type="entry name" value="ATP-synt_VA_C"/>
    <property type="match status" value="1"/>
</dbReference>
<gene>
    <name evidence="5" type="primary">atpB</name>
    <name evidence="10" type="ORF">KDW03_11660</name>
</gene>
<evidence type="ECO:0000259" key="9">
    <source>
        <dbReference type="Pfam" id="PF22919"/>
    </source>
</evidence>
<dbReference type="Pfam" id="PF00006">
    <property type="entry name" value="ATP-synt_ab"/>
    <property type="match status" value="1"/>
</dbReference>
<dbReference type="InterPro" id="IPR022879">
    <property type="entry name" value="V-ATPase_su_B/beta"/>
</dbReference>
<feature type="region of interest" description="Disordered" evidence="6">
    <location>
        <begin position="456"/>
        <end position="477"/>
    </location>
</feature>
<evidence type="ECO:0000313" key="10">
    <source>
        <dbReference type="EMBL" id="URA10120.1"/>
    </source>
</evidence>
<dbReference type="EMBL" id="CP073355">
    <property type="protein sequence ID" value="URA10120.1"/>
    <property type="molecule type" value="Genomic_DNA"/>
</dbReference>
<name>A0AAX3BDB2_9SPIR</name>
<feature type="domain" description="ATP synthase A/B type C-terminal" evidence="9">
    <location>
        <begin position="359"/>
        <end position="458"/>
    </location>
</feature>
<dbReference type="GO" id="GO:0005524">
    <property type="term" value="F:ATP binding"/>
    <property type="evidence" value="ECO:0007669"/>
    <property type="project" value="UniProtKB-UniRule"/>
</dbReference>
<feature type="compositionally biased region" description="Basic and acidic residues" evidence="6">
    <location>
        <begin position="466"/>
        <end position="477"/>
    </location>
</feature>
<dbReference type="InterPro" id="IPR055190">
    <property type="entry name" value="ATP-synt_VA_C"/>
</dbReference>
<keyword evidence="3 5" id="KW-0406">Ion transport</keyword>
<dbReference type="HAMAP" id="MF_00310">
    <property type="entry name" value="ATP_synth_B_arch"/>
    <property type="match status" value="1"/>
</dbReference>
<sequence length="477" mass="53203">MKEARREFLGVEEMNGPLMVVRGVPGVGYDELVEIRAQDGSLRHGKVLEVSHEAILVQIFEGSTGINPKQTRVRFFGKPLEIPLSESMLGRVFNGVGKPIDGMGEVVPEVERNVNGEPLNPVVRAYPREYIQTGISAIDLMNTLIRGQKLPIFSAAGLPHNLLAAQIAAQAKLPGEEAGNFVVVFAAMGIKYDDASFFIQRFEESGAKGNVILFLNLASDPPIERIITPRVALTVAEYLAYEKGKHVLVVMTDMTNYCEALREIANARGEVPARKGFPGYMYSDLATLYERAGRVKGRQGSITQVPILTMPNDDITHPVPDLTGYITEGQIVLSRELHAKGIYPPIDILPSLSRLMKDSIGKGYTRDDHPHLFMQLYASYARVKEVRSIAFIVGEEELSPIDKAYLKFGEVFEREFIGQSNFEDRSMEQSLAKAWEILSLLPRSELTSMKPEEIETYYKPPAEENSQERLMEEDRAL</sequence>
<proteinExistence type="inferred from homology"/>
<dbReference type="Pfam" id="PF02874">
    <property type="entry name" value="ATP-synt_ab_N"/>
    <property type="match status" value="1"/>
</dbReference>
<keyword evidence="5" id="KW-0375">Hydrogen ion transport</keyword>
<dbReference type="SUPFAM" id="SSF47917">
    <property type="entry name" value="C-terminal domain of alpha and beta subunits of F1 ATP synthase"/>
    <property type="match status" value="1"/>
</dbReference>
<dbReference type="KEGG" id="taqu:KDW03_11660"/>
<dbReference type="GO" id="GO:0042777">
    <property type="term" value="P:proton motive force-driven plasma membrane ATP synthesis"/>
    <property type="evidence" value="ECO:0007669"/>
    <property type="project" value="UniProtKB-UniRule"/>
</dbReference>
<evidence type="ECO:0000259" key="7">
    <source>
        <dbReference type="Pfam" id="PF00006"/>
    </source>
</evidence>
<comment type="function">
    <text evidence="4 5">Produces ATP from ADP in the presence of a proton gradient across the membrane. The V-type beta chain is a regulatory subunit.</text>
</comment>
<reference evidence="10" key="1">
    <citation type="submission" date="2021-04" db="EMBL/GenBank/DDBJ databases">
        <authorList>
            <person name="Postec A."/>
        </authorList>
    </citation>
    <scope>NUCLEOTIDE SEQUENCE</scope>
    <source>
        <strain evidence="10">F1F22</strain>
    </source>
</reference>
<dbReference type="InterPro" id="IPR004100">
    <property type="entry name" value="ATPase_F1/V1/A1_a/bsu_N"/>
</dbReference>
<dbReference type="SUPFAM" id="SSF52540">
    <property type="entry name" value="P-loop containing nucleoside triphosphate hydrolases"/>
    <property type="match status" value="1"/>
</dbReference>
<dbReference type="InterPro" id="IPR027417">
    <property type="entry name" value="P-loop_NTPase"/>
</dbReference>
<accession>A0AAX3BDB2</accession>
<evidence type="ECO:0000256" key="5">
    <source>
        <dbReference type="HAMAP-Rule" id="MF_00310"/>
    </source>
</evidence>
<evidence type="ECO:0000256" key="3">
    <source>
        <dbReference type="ARBA" id="ARBA00023065"/>
    </source>
</evidence>
<dbReference type="PROSITE" id="PS00152">
    <property type="entry name" value="ATPASE_ALPHA_BETA"/>
    <property type="match status" value="1"/>
</dbReference>
<evidence type="ECO:0000313" key="11">
    <source>
        <dbReference type="Proteomes" id="UP001056539"/>
    </source>
</evidence>
<evidence type="ECO:0000256" key="6">
    <source>
        <dbReference type="SAM" id="MobiDB-lite"/>
    </source>
</evidence>
<dbReference type="PANTHER" id="PTHR43389:SF4">
    <property type="entry name" value="V-TYPE PROTON ATPASE SUBUNIT B"/>
    <property type="match status" value="1"/>
</dbReference>
<dbReference type="InterPro" id="IPR020003">
    <property type="entry name" value="ATPase_a/bsu_AS"/>
</dbReference>
<dbReference type="GO" id="GO:0046961">
    <property type="term" value="F:proton-transporting ATPase activity, rotational mechanism"/>
    <property type="evidence" value="ECO:0007669"/>
    <property type="project" value="TreeGrafter"/>
</dbReference>
<evidence type="ECO:0000256" key="1">
    <source>
        <dbReference type="ARBA" id="ARBA00008936"/>
    </source>
</evidence>
<dbReference type="Proteomes" id="UP001056539">
    <property type="component" value="Chromosome"/>
</dbReference>
<organism evidence="10 11">
    <name type="scientific">Thermospira aquatica</name>
    <dbReference type="NCBI Taxonomy" id="2828656"/>
    <lineage>
        <taxon>Bacteria</taxon>
        <taxon>Pseudomonadati</taxon>
        <taxon>Spirochaetota</taxon>
        <taxon>Spirochaetia</taxon>
        <taxon>Brevinematales</taxon>
        <taxon>Thermospiraceae</taxon>
        <taxon>Thermospira</taxon>
    </lineage>
</organism>
<feature type="domain" description="ATPase F1/V1/A1 complex alpha/beta subunit N-terminal" evidence="8">
    <location>
        <begin position="13"/>
        <end position="77"/>
    </location>
</feature>
<dbReference type="RefSeq" id="WP_271435252.1">
    <property type="nucleotide sequence ID" value="NZ_CP073355.1"/>
</dbReference>
<dbReference type="CDD" id="cd18118">
    <property type="entry name" value="ATP-synt_V_A-type_beta_N"/>
    <property type="match status" value="1"/>
</dbReference>